<dbReference type="PANTHER" id="PTHR43771:SF2">
    <property type="entry name" value="PHOSPHOMANNOMUTASE_PHOSPHOGLUCOMUTASE"/>
    <property type="match status" value="1"/>
</dbReference>
<dbReference type="InterPro" id="IPR005845">
    <property type="entry name" value="A-D-PHexomutase_a/b/a-II"/>
</dbReference>
<gene>
    <name evidence="12" type="ORF">HYY65_12080</name>
</gene>
<dbReference type="InterPro" id="IPR005841">
    <property type="entry name" value="Alpha-D-phosphohexomutase_SF"/>
</dbReference>
<feature type="domain" description="Alpha-D-phosphohexomutase alpha/beta/alpha" evidence="10">
    <location>
        <begin position="151"/>
        <end position="247"/>
    </location>
</feature>
<dbReference type="InterPro" id="IPR005844">
    <property type="entry name" value="A-D-PHexomutase_a/b/a-I"/>
</dbReference>
<evidence type="ECO:0000256" key="1">
    <source>
        <dbReference type="ARBA" id="ARBA00001946"/>
    </source>
</evidence>
<dbReference type="InterPro" id="IPR016055">
    <property type="entry name" value="A-D-PHexomutase_a/b/a-I/II/III"/>
</dbReference>
<dbReference type="Proteomes" id="UP000741360">
    <property type="component" value="Unassembled WGS sequence"/>
</dbReference>
<evidence type="ECO:0000313" key="12">
    <source>
        <dbReference type="EMBL" id="MBI3015767.1"/>
    </source>
</evidence>
<dbReference type="InterPro" id="IPR016066">
    <property type="entry name" value="A-D-PHexomutase_CS"/>
</dbReference>
<keyword evidence="5 7" id="KW-0460">Magnesium</keyword>
<keyword evidence="4 7" id="KW-0479">Metal-binding</keyword>
<dbReference type="Pfam" id="PF00408">
    <property type="entry name" value="PGM_PMM_IV"/>
    <property type="match status" value="1"/>
</dbReference>
<feature type="domain" description="Alpha-D-phosphohexomutase alpha/beta/alpha" evidence="11">
    <location>
        <begin position="251"/>
        <end position="363"/>
    </location>
</feature>
<dbReference type="PANTHER" id="PTHR43771">
    <property type="entry name" value="PHOSPHOMANNOMUTASE"/>
    <property type="match status" value="1"/>
</dbReference>
<evidence type="ECO:0000256" key="2">
    <source>
        <dbReference type="ARBA" id="ARBA00010231"/>
    </source>
</evidence>
<organism evidence="12 13">
    <name type="scientific">Tectimicrobiota bacterium</name>
    <dbReference type="NCBI Taxonomy" id="2528274"/>
    <lineage>
        <taxon>Bacteria</taxon>
        <taxon>Pseudomonadati</taxon>
        <taxon>Nitrospinota/Tectimicrobiota group</taxon>
        <taxon>Candidatus Tectimicrobiota</taxon>
    </lineage>
</organism>
<protein>
    <submittedName>
        <fullName evidence="12">Phosphomannomutase/phosphoglucomutase</fullName>
    </submittedName>
</protein>
<feature type="domain" description="Alpha-D-phosphohexomutase C-terminal" evidence="8">
    <location>
        <begin position="367"/>
        <end position="439"/>
    </location>
</feature>
<evidence type="ECO:0000256" key="6">
    <source>
        <dbReference type="ARBA" id="ARBA00023235"/>
    </source>
</evidence>
<dbReference type="Gene3D" id="3.40.120.10">
    <property type="entry name" value="Alpha-D-Glucose-1,6-Bisphosphate, subunit A, domain 3"/>
    <property type="match status" value="3"/>
</dbReference>
<reference evidence="12" key="1">
    <citation type="submission" date="2020-07" db="EMBL/GenBank/DDBJ databases">
        <title>Huge and variable diversity of episymbiotic CPR bacteria and DPANN archaea in groundwater ecosystems.</title>
        <authorList>
            <person name="He C.Y."/>
            <person name="Keren R."/>
            <person name="Whittaker M."/>
            <person name="Farag I.F."/>
            <person name="Doudna J."/>
            <person name="Cate J.H.D."/>
            <person name="Banfield J.F."/>
        </authorList>
    </citation>
    <scope>NUCLEOTIDE SEQUENCE</scope>
    <source>
        <strain evidence="12">NC_groundwater_717_Ag_S-0.2um_59_8</strain>
    </source>
</reference>
<dbReference type="GO" id="GO:0016868">
    <property type="term" value="F:intramolecular phosphotransferase activity"/>
    <property type="evidence" value="ECO:0007669"/>
    <property type="project" value="InterPro"/>
</dbReference>
<dbReference type="GO" id="GO:0000287">
    <property type="term" value="F:magnesium ion binding"/>
    <property type="evidence" value="ECO:0007669"/>
    <property type="project" value="InterPro"/>
</dbReference>
<evidence type="ECO:0000259" key="11">
    <source>
        <dbReference type="Pfam" id="PF02880"/>
    </source>
</evidence>
<evidence type="ECO:0000259" key="9">
    <source>
        <dbReference type="Pfam" id="PF02878"/>
    </source>
</evidence>
<dbReference type="InterPro" id="IPR036900">
    <property type="entry name" value="A-D-PHexomutase_C_sf"/>
</dbReference>
<dbReference type="InterPro" id="IPR005843">
    <property type="entry name" value="A-D-PHexomutase_C"/>
</dbReference>
<dbReference type="Gene3D" id="3.30.310.50">
    <property type="entry name" value="Alpha-D-phosphohexomutase, C-terminal domain"/>
    <property type="match status" value="1"/>
</dbReference>
<comment type="similarity">
    <text evidence="2 7">Belongs to the phosphohexose mutase family.</text>
</comment>
<comment type="caution">
    <text evidence="12">The sequence shown here is derived from an EMBL/GenBank/DDBJ whole genome shotgun (WGS) entry which is preliminary data.</text>
</comment>
<dbReference type="PRINTS" id="PR00509">
    <property type="entry name" value="PGMPMM"/>
</dbReference>
<dbReference type="PROSITE" id="PS00710">
    <property type="entry name" value="PGM_PMM"/>
    <property type="match status" value="1"/>
</dbReference>
<keyword evidence="6" id="KW-0413">Isomerase</keyword>
<evidence type="ECO:0000313" key="13">
    <source>
        <dbReference type="Proteomes" id="UP000741360"/>
    </source>
</evidence>
<evidence type="ECO:0000259" key="8">
    <source>
        <dbReference type="Pfam" id="PF00408"/>
    </source>
</evidence>
<dbReference type="AlphaFoldDB" id="A0A932GRX0"/>
<keyword evidence="3" id="KW-0597">Phosphoprotein</keyword>
<dbReference type="SUPFAM" id="SSF53738">
    <property type="entry name" value="Phosphoglucomutase, first 3 domains"/>
    <property type="match status" value="3"/>
</dbReference>
<name>A0A932GRX0_UNCTE</name>
<dbReference type="Pfam" id="PF02878">
    <property type="entry name" value="PGM_PMM_I"/>
    <property type="match status" value="1"/>
</dbReference>
<dbReference type="InterPro" id="IPR005846">
    <property type="entry name" value="A-D-PHexomutase_a/b/a-III"/>
</dbReference>
<comment type="cofactor">
    <cofactor evidence="1">
        <name>Mg(2+)</name>
        <dbReference type="ChEBI" id="CHEBI:18420"/>
    </cofactor>
</comment>
<dbReference type="CDD" id="cd03089">
    <property type="entry name" value="PMM_PGM"/>
    <property type="match status" value="1"/>
</dbReference>
<dbReference type="Pfam" id="PF02880">
    <property type="entry name" value="PGM_PMM_III"/>
    <property type="match status" value="1"/>
</dbReference>
<accession>A0A932GRX0</accession>
<dbReference type="SUPFAM" id="SSF55957">
    <property type="entry name" value="Phosphoglucomutase, C-terminal domain"/>
    <property type="match status" value="1"/>
</dbReference>
<evidence type="ECO:0000259" key="10">
    <source>
        <dbReference type="Pfam" id="PF02879"/>
    </source>
</evidence>
<evidence type="ECO:0000256" key="7">
    <source>
        <dbReference type="RuleBase" id="RU004326"/>
    </source>
</evidence>
<proteinExistence type="inferred from homology"/>
<dbReference type="EMBL" id="JACPSX010000232">
    <property type="protein sequence ID" value="MBI3015767.1"/>
    <property type="molecule type" value="Genomic_DNA"/>
</dbReference>
<evidence type="ECO:0000256" key="4">
    <source>
        <dbReference type="ARBA" id="ARBA00022723"/>
    </source>
</evidence>
<evidence type="ECO:0000256" key="3">
    <source>
        <dbReference type="ARBA" id="ARBA00022553"/>
    </source>
</evidence>
<evidence type="ECO:0000256" key="5">
    <source>
        <dbReference type="ARBA" id="ARBA00022842"/>
    </source>
</evidence>
<dbReference type="GO" id="GO:0005975">
    <property type="term" value="P:carbohydrate metabolic process"/>
    <property type="evidence" value="ECO:0007669"/>
    <property type="project" value="InterPro"/>
</dbReference>
<sequence>MEAHIFREYDIRGTVGKDLTPEVARLIGLGFGTLMQSQGGSEVSVGRDNRLSSEELKAALVEGIRSTGCNVIDLGLVPTPLLYFSLHYLPVHGGMMITGSHNPPEFNGFKVCVGKNTLFGPEIQDLRRLIEAGNFRQGNGSYGKAEILGPYLSAAKKRVRLERPISVVTDAGNGTAGLVAPTLLRDLGCTVHDLFSTPDGHYPHHHPDPTIPENLTELRRRVMATGSEVGIGYDGDADRIGVVDHEGNILWGDQLMILFSRDLLSRHPGASVVFEVKSSQTLVDDIRKHGGNPIMGAAGHSLIKKKMRDENALLGGEMSGHIFLAENYYGFDDAIFASCRLLEILSRGHGSLKEMLADVPKTYSTPEIRIACPEEEKFRIVDEVMRSFAEQYPIIDVDGVRVVLEDGWGLVRASNTQPVLVLRFEALSTKRLAEIQELVLGRLEKFPILGAEISRLRSA</sequence>
<feature type="domain" description="Alpha-D-phosphohexomutase alpha/beta/alpha" evidence="9">
    <location>
        <begin position="5"/>
        <end position="133"/>
    </location>
</feature>
<dbReference type="Pfam" id="PF02879">
    <property type="entry name" value="PGM_PMM_II"/>
    <property type="match status" value="1"/>
</dbReference>